<dbReference type="AlphaFoldDB" id="A0A0L8G6A8"/>
<protein>
    <submittedName>
        <fullName evidence="1">Uncharacterized protein</fullName>
    </submittedName>
</protein>
<name>A0A0L8G6A8_OCTBM</name>
<gene>
    <name evidence="1" type="ORF">OCBIM_22039486mg</name>
</gene>
<accession>A0A0L8G6A8</accession>
<proteinExistence type="predicted"/>
<organism evidence="1">
    <name type="scientific">Octopus bimaculoides</name>
    <name type="common">California two-spotted octopus</name>
    <dbReference type="NCBI Taxonomy" id="37653"/>
    <lineage>
        <taxon>Eukaryota</taxon>
        <taxon>Metazoa</taxon>
        <taxon>Spiralia</taxon>
        <taxon>Lophotrochozoa</taxon>
        <taxon>Mollusca</taxon>
        <taxon>Cephalopoda</taxon>
        <taxon>Coleoidea</taxon>
        <taxon>Octopodiformes</taxon>
        <taxon>Octopoda</taxon>
        <taxon>Incirrata</taxon>
        <taxon>Octopodidae</taxon>
        <taxon>Octopus</taxon>
    </lineage>
</organism>
<reference evidence="1" key="1">
    <citation type="submission" date="2015-07" db="EMBL/GenBank/DDBJ databases">
        <title>MeaNS - Measles Nucleotide Surveillance Program.</title>
        <authorList>
            <person name="Tran T."/>
            <person name="Druce J."/>
        </authorList>
    </citation>
    <scope>NUCLEOTIDE SEQUENCE</scope>
    <source>
        <strain evidence="1">UCB-OBI-ISO-001</strain>
        <tissue evidence="1">Gonad</tissue>
    </source>
</reference>
<evidence type="ECO:0000313" key="1">
    <source>
        <dbReference type="EMBL" id="KOF72418.1"/>
    </source>
</evidence>
<sequence>MSFLIFKQTVLKNEGIMLIRSIRCISLSTCRFFKSSTTSKETQTYKSEEVISRWTVKIVPSHSNNLIIK</sequence>
<dbReference type="EMBL" id="KQ423675">
    <property type="protein sequence ID" value="KOF72418.1"/>
    <property type="molecule type" value="Genomic_DNA"/>
</dbReference>